<sequence length="184" mass="20475">MTAKYATVIEVNKIAAIAAMIENKAAVEILPTLNGQLEVLINKVQFAVFDMYTDACGYITQLANDGLSEEQESLLAKHQDLVFFNGKNGVLVDFSEIESFFSSSTMQENLSHTADRYHALICFDMSKRKINRSNQKHFFLISGDNLAHALEEFKSTDESSGLVESEHSNDFGGEVMTVIFECEA</sequence>
<keyword evidence="1" id="KW-0614">Plasmid</keyword>
<dbReference type="EMBL" id="CP097357">
    <property type="protein sequence ID" value="UYV29615.1"/>
    <property type="molecule type" value="Genomic_DNA"/>
</dbReference>
<evidence type="ECO:0000313" key="2">
    <source>
        <dbReference type="Proteomes" id="UP001163036"/>
    </source>
</evidence>
<dbReference type="RefSeq" id="WP_264400169.1">
    <property type="nucleotide sequence ID" value="NZ_CP062152.1"/>
</dbReference>
<evidence type="ECO:0000313" key="1">
    <source>
        <dbReference type="EMBL" id="UYV29615.1"/>
    </source>
</evidence>
<dbReference type="AlphaFoldDB" id="A0AA46UPT3"/>
<reference evidence="1" key="1">
    <citation type="submission" date="2022-05" db="EMBL/GenBank/DDBJ databases">
        <title>Megaplasmid of Vibrio parahaemolyticus.</title>
        <authorList>
            <person name="Strauch E."/>
            <person name="Borowiak M."/>
        </authorList>
    </citation>
    <scope>NUCLEOTIDE SEQUENCE</scope>
    <source>
        <strain evidence="1">16-VB00198</strain>
        <plasmid evidence="1">pVP-16-VB00198-1</plasmid>
    </source>
</reference>
<protein>
    <submittedName>
        <fullName evidence="1">Uncharacterized protein</fullName>
    </submittedName>
</protein>
<geneLocation type="plasmid" evidence="1 2">
    <name>pVP-16-VB00198-1</name>
</geneLocation>
<organism evidence="1 2">
    <name type="scientific">Vibrio parahaemolyticus</name>
    <dbReference type="NCBI Taxonomy" id="670"/>
    <lineage>
        <taxon>Bacteria</taxon>
        <taxon>Pseudomonadati</taxon>
        <taxon>Pseudomonadota</taxon>
        <taxon>Gammaproteobacteria</taxon>
        <taxon>Vibrionales</taxon>
        <taxon>Vibrionaceae</taxon>
        <taxon>Vibrio</taxon>
    </lineage>
</organism>
<accession>A0AA46UPT3</accession>
<dbReference type="Proteomes" id="UP001163036">
    <property type="component" value="Plasmid pVP-16-VB00198-1"/>
</dbReference>
<gene>
    <name evidence="1" type="ORF">M5598_26935</name>
</gene>
<name>A0AA46UPT3_VIBPH</name>
<proteinExistence type="predicted"/>